<dbReference type="InterPro" id="IPR001680">
    <property type="entry name" value="WD40_rpt"/>
</dbReference>
<evidence type="ECO:0000313" key="11">
    <source>
        <dbReference type="Proteomes" id="UP000701341"/>
    </source>
</evidence>
<keyword evidence="11" id="KW-1185">Reference proteome</keyword>
<dbReference type="InterPro" id="IPR015943">
    <property type="entry name" value="WD40/YVTN_repeat-like_dom_sf"/>
</dbReference>
<reference evidence="10" key="1">
    <citation type="submission" date="2020-02" db="EMBL/GenBank/DDBJ databases">
        <authorList>
            <person name="Lichtner F.J."/>
        </authorList>
    </citation>
    <scope>NUCLEOTIDE SEQUENCE</scope>
    <source>
        <strain evidence="10">G10</strain>
    </source>
</reference>
<dbReference type="PROSITE" id="PS50294">
    <property type="entry name" value="WD_REPEATS_REGION"/>
    <property type="match status" value="6"/>
</dbReference>
<comment type="similarity">
    <text evidence="4">Belongs to the WD repeat MDV1/CAF4 family.</text>
</comment>
<evidence type="ECO:0000256" key="7">
    <source>
        <dbReference type="PROSITE-ProRule" id="PRU00221"/>
    </source>
</evidence>
<dbReference type="Pfam" id="PF00069">
    <property type="entry name" value="Pkinase"/>
    <property type="match status" value="1"/>
</dbReference>
<comment type="function">
    <text evidence="6">Involved in mitochondrial fission. Acts as an adapter protein required to form mitochondrial fission complexes. Formation of these complexes is required to promote constriction and fission of the mitochondrial compartment at a late step in mitochondrial division.</text>
</comment>
<dbReference type="Pfam" id="PF00400">
    <property type="entry name" value="WD40"/>
    <property type="match status" value="7"/>
</dbReference>
<feature type="repeat" description="WD" evidence="7">
    <location>
        <begin position="502"/>
        <end position="537"/>
    </location>
</feature>
<dbReference type="PROSITE" id="PS50011">
    <property type="entry name" value="PROTEIN_KINASE_DOM"/>
    <property type="match status" value="1"/>
</dbReference>
<dbReference type="EMBL" id="JAAOZQ010000093">
    <property type="protein sequence ID" value="KAF7518930.1"/>
    <property type="molecule type" value="Genomic_DNA"/>
</dbReference>
<dbReference type="InterPro" id="IPR019775">
    <property type="entry name" value="WD40_repeat_CS"/>
</dbReference>
<protein>
    <recommendedName>
        <fullName evidence="5">Mitochondrial division protein 1</fullName>
    </recommendedName>
</protein>
<dbReference type="CDD" id="cd00200">
    <property type="entry name" value="WD40"/>
    <property type="match status" value="1"/>
</dbReference>
<feature type="repeat" description="WD" evidence="7">
    <location>
        <begin position="379"/>
        <end position="404"/>
    </location>
</feature>
<accession>A0A9P5GFH1</accession>
<feature type="repeat" description="WD" evidence="7">
    <location>
        <begin position="296"/>
        <end position="337"/>
    </location>
</feature>
<dbReference type="GO" id="GO:1990234">
    <property type="term" value="C:transferase complex"/>
    <property type="evidence" value="ECO:0007669"/>
    <property type="project" value="UniProtKB-ARBA"/>
</dbReference>
<feature type="region of interest" description="Disordered" evidence="8">
    <location>
        <begin position="221"/>
        <end position="243"/>
    </location>
</feature>
<comment type="subcellular location">
    <subcellularLocation>
        <location evidence="1">Mitochondrion outer membrane</location>
        <topology evidence="1">Peripheral membrane protein</topology>
        <orientation evidence="1">Cytoplasmic side</orientation>
    </subcellularLocation>
</comment>
<dbReference type="AlphaFoldDB" id="A0A9P5GFH1"/>
<evidence type="ECO:0000256" key="2">
    <source>
        <dbReference type="ARBA" id="ARBA00022574"/>
    </source>
</evidence>
<dbReference type="InterPro" id="IPR011009">
    <property type="entry name" value="Kinase-like_dom_sf"/>
</dbReference>
<dbReference type="PANTHER" id="PTHR22847:SF637">
    <property type="entry name" value="WD REPEAT DOMAIN 5B"/>
    <property type="match status" value="1"/>
</dbReference>
<dbReference type="SUPFAM" id="SSF56112">
    <property type="entry name" value="Protein kinase-like (PK-like)"/>
    <property type="match status" value="1"/>
</dbReference>
<proteinExistence type="inferred from homology"/>
<evidence type="ECO:0000259" key="9">
    <source>
        <dbReference type="PROSITE" id="PS50011"/>
    </source>
</evidence>
<dbReference type="InterPro" id="IPR008271">
    <property type="entry name" value="Ser/Thr_kinase_AS"/>
</dbReference>
<feature type="repeat" description="WD" evidence="7">
    <location>
        <begin position="338"/>
        <end position="370"/>
    </location>
</feature>
<dbReference type="InterPro" id="IPR020472">
    <property type="entry name" value="WD40_PAC1"/>
</dbReference>
<sequence>MEYLELGDLQDYLHGQKQPLPEFEAQCIMSQILEGLDLMHENGYAHRDLKPNNILLRSCPPNDWWVKIADFGISKRIEYGLGKSTTMKGTFGYIAPELFGFTAQGTPYAVDIWAAGEIMFQILTKQPTFKHPGLLFTYVQTPNIFPSNQLLANEVSQPGVEFVLSLMHPTPAGRMSAKDALQHRWIDHILPYNRQSAPPLVYKEAHTTSSLDLVTEQLGSWNTTKSPESPTASTPDSMTGKFASTTKSPEVFETFIPKTEELGALSLQTSSNETVKFHPVEQSSARAVQIPLPLRLESQTPWVNSVAFSPDGRLMASGSDDTTIDLWHTTTNTLYRTLVGHSRFVTSVAFSPDSKCVASGSYDHTVTLWQTDGTMHKTLGSHSNRVTSVAFSPDGKLVASGSDEIKIWSTINGAIQNTLLVHSDGVSSVAFSPDGRLVASGCYDNTIKLWNTIPGTIYRTLEGHSRWVASVAFSPDGKLVASGSDDNTVKLWHTTGALKETLEGHSNRVSSVKFSPDGKLVASASLDGSIILWDTTTCVARKVLTRRSDRVNSVAFSSDGKMLASGSTDKVVKLWGNIS</sequence>
<keyword evidence="2 7" id="KW-0853">WD repeat</keyword>
<dbReference type="InterPro" id="IPR036322">
    <property type="entry name" value="WD40_repeat_dom_sf"/>
</dbReference>
<dbReference type="GO" id="GO:0005524">
    <property type="term" value="F:ATP binding"/>
    <property type="evidence" value="ECO:0007669"/>
    <property type="project" value="InterPro"/>
</dbReference>
<dbReference type="GO" id="GO:0004672">
    <property type="term" value="F:protein kinase activity"/>
    <property type="evidence" value="ECO:0007669"/>
    <property type="project" value="InterPro"/>
</dbReference>
<dbReference type="PROSITE" id="PS00108">
    <property type="entry name" value="PROTEIN_KINASE_ST"/>
    <property type="match status" value="1"/>
</dbReference>
<dbReference type="SUPFAM" id="SSF50978">
    <property type="entry name" value="WD40 repeat-like"/>
    <property type="match status" value="1"/>
</dbReference>
<dbReference type="PANTHER" id="PTHR22847">
    <property type="entry name" value="WD40 REPEAT PROTEIN"/>
    <property type="match status" value="1"/>
</dbReference>
<feature type="domain" description="Protein kinase" evidence="9">
    <location>
        <begin position="1"/>
        <end position="186"/>
    </location>
</feature>
<evidence type="ECO:0000256" key="4">
    <source>
        <dbReference type="ARBA" id="ARBA00038415"/>
    </source>
</evidence>
<dbReference type="PROSITE" id="PS50082">
    <property type="entry name" value="WD_REPEATS_2"/>
    <property type="match status" value="7"/>
</dbReference>
<dbReference type="SMART" id="SM00320">
    <property type="entry name" value="WD40"/>
    <property type="match status" value="7"/>
</dbReference>
<dbReference type="PRINTS" id="PR00320">
    <property type="entry name" value="GPROTEINBRPT"/>
</dbReference>
<gene>
    <name evidence="10" type="ORF">PCG10_010430</name>
</gene>
<comment type="caution">
    <text evidence="10">The sequence shown here is derived from an EMBL/GenBank/DDBJ whole genome shotgun (WGS) entry which is preliminary data.</text>
</comment>
<dbReference type="SMART" id="SM00220">
    <property type="entry name" value="S_TKc"/>
    <property type="match status" value="1"/>
</dbReference>
<feature type="repeat" description="WD" evidence="7">
    <location>
        <begin position="461"/>
        <end position="492"/>
    </location>
</feature>
<feature type="repeat" description="WD" evidence="7">
    <location>
        <begin position="419"/>
        <end position="460"/>
    </location>
</feature>
<dbReference type="GO" id="GO:0005634">
    <property type="term" value="C:nucleus"/>
    <property type="evidence" value="ECO:0007669"/>
    <property type="project" value="TreeGrafter"/>
</dbReference>
<dbReference type="PROSITE" id="PS00678">
    <property type="entry name" value="WD_REPEATS_1"/>
    <property type="match status" value="1"/>
</dbReference>
<evidence type="ECO:0000256" key="5">
    <source>
        <dbReference type="ARBA" id="ARBA00039789"/>
    </source>
</evidence>
<keyword evidence="3" id="KW-0677">Repeat</keyword>
<evidence type="ECO:0000256" key="6">
    <source>
        <dbReference type="ARBA" id="ARBA00043913"/>
    </source>
</evidence>
<feature type="repeat" description="WD" evidence="7">
    <location>
        <begin position="544"/>
        <end position="579"/>
    </location>
</feature>
<dbReference type="InterPro" id="IPR000719">
    <property type="entry name" value="Prot_kinase_dom"/>
</dbReference>
<dbReference type="GO" id="GO:0005741">
    <property type="term" value="C:mitochondrial outer membrane"/>
    <property type="evidence" value="ECO:0007669"/>
    <property type="project" value="UniProtKB-SubCell"/>
</dbReference>
<dbReference type="Proteomes" id="UP000701341">
    <property type="component" value="Unassembled WGS sequence"/>
</dbReference>
<evidence type="ECO:0000256" key="8">
    <source>
        <dbReference type="SAM" id="MobiDB-lite"/>
    </source>
</evidence>
<evidence type="ECO:0000256" key="1">
    <source>
        <dbReference type="ARBA" id="ARBA00004570"/>
    </source>
</evidence>
<dbReference type="Gene3D" id="1.10.510.10">
    <property type="entry name" value="Transferase(Phosphotransferase) domain 1"/>
    <property type="match status" value="1"/>
</dbReference>
<name>A0A9P5GFH1_PENCR</name>
<evidence type="ECO:0000313" key="10">
    <source>
        <dbReference type="EMBL" id="KAF7518930.1"/>
    </source>
</evidence>
<organism evidence="10 11">
    <name type="scientific">Penicillium crustosum</name>
    <name type="common">Blue mold fungus</name>
    <dbReference type="NCBI Taxonomy" id="36656"/>
    <lineage>
        <taxon>Eukaryota</taxon>
        <taxon>Fungi</taxon>
        <taxon>Dikarya</taxon>
        <taxon>Ascomycota</taxon>
        <taxon>Pezizomycotina</taxon>
        <taxon>Eurotiomycetes</taxon>
        <taxon>Eurotiomycetidae</taxon>
        <taxon>Eurotiales</taxon>
        <taxon>Aspergillaceae</taxon>
        <taxon>Penicillium</taxon>
    </lineage>
</organism>
<dbReference type="Gene3D" id="2.130.10.10">
    <property type="entry name" value="YVTN repeat-like/Quinoprotein amine dehydrogenase"/>
    <property type="match status" value="3"/>
</dbReference>
<evidence type="ECO:0000256" key="3">
    <source>
        <dbReference type="ARBA" id="ARBA00022737"/>
    </source>
</evidence>